<dbReference type="InterPro" id="IPR057326">
    <property type="entry name" value="KR_dom"/>
</dbReference>
<accession>A0A545VGX9</accession>
<feature type="domain" description="Ketoreductase" evidence="4">
    <location>
        <begin position="3"/>
        <end position="186"/>
    </location>
</feature>
<evidence type="ECO:0000256" key="3">
    <source>
        <dbReference type="RuleBase" id="RU000363"/>
    </source>
</evidence>
<evidence type="ECO:0000256" key="1">
    <source>
        <dbReference type="ARBA" id="ARBA00006484"/>
    </source>
</evidence>
<dbReference type="InterPro" id="IPR002347">
    <property type="entry name" value="SDR_fam"/>
</dbReference>
<protein>
    <submittedName>
        <fullName evidence="5">Short-chain dehydrogenase reductase sdr</fullName>
    </submittedName>
</protein>
<comment type="similarity">
    <text evidence="1 3">Belongs to the short-chain dehydrogenases/reductases (SDR) family.</text>
</comment>
<evidence type="ECO:0000259" key="4">
    <source>
        <dbReference type="SMART" id="SM00822"/>
    </source>
</evidence>
<dbReference type="STRING" id="43265.A0A545VGX9"/>
<sequence>MAKVWLITGSSRGLGRALAEAVLEAGDLLVATARDPSQLDDLVVRYGPGRIVARPLDVTDPSSAAAAVAASAAAFGRLDVLVNNAGYACAGSVEDVSLASFRAQVETNFLGVVNVTKAALPTLRRQGRGHIIQISSVGGRVGSPGLAAYQSSKWAVGGFSTVLAAEMAPLGVHVTVLEPGGMKTDWVSMAVEPVSEPYRATVQAQIDRRAALSATWTETVDIVRSVLHVANVPEPPLRMLLGEDAVEIGKVAAKNLAASDEKWEEVARLKV</sequence>
<keyword evidence="6" id="KW-1185">Reference proteome</keyword>
<dbReference type="AlphaFoldDB" id="A0A545VGX9"/>
<reference evidence="5 6" key="1">
    <citation type="journal article" date="2019" name="Appl. Microbiol. Biotechnol.">
        <title>Genome sequence of Isaria javanica and comparative genome analysis insights into family S53 peptidase evolution in fungal entomopathogens.</title>
        <authorList>
            <person name="Lin R."/>
            <person name="Zhang X."/>
            <person name="Xin B."/>
            <person name="Zou M."/>
            <person name="Gao Y."/>
            <person name="Qin F."/>
            <person name="Hu Q."/>
            <person name="Xie B."/>
            <person name="Cheng X."/>
        </authorList>
    </citation>
    <scope>NUCLEOTIDE SEQUENCE [LARGE SCALE GENOMIC DNA]</scope>
    <source>
        <strain evidence="5 6">IJ1G</strain>
    </source>
</reference>
<dbReference type="EMBL" id="SPUK01000001">
    <property type="protein sequence ID" value="TQW00973.1"/>
    <property type="molecule type" value="Genomic_DNA"/>
</dbReference>
<keyword evidence="2" id="KW-0560">Oxidoreductase</keyword>
<dbReference type="PRINTS" id="PR00081">
    <property type="entry name" value="GDHRDH"/>
</dbReference>
<organism evidence="5 6">
    <name type="scientific">Cordyceps javanica</name>
    <dbReference type="NCBI Taxonomy" id="43265"/>
    <lineage>
        <taxon>Eukaryota</taxon>
        <taxon>Fungi</taxon>
        <taxon>Dikarya</taxon>
        <taxon>Ascomycota</taxon>
        <taxon>Pezizomycotina</taxon>
        <taxon>Sordariomycetes</taxon>
        <taxon>Hypocreomycetidae</taxon>
        <taxon>Hypocreales</taxon>
        <taxon>Cordycipitaceae</taxon>
        <taxon>Cordyceps</taxon>
    </lineage>
</organism>
<evidence type="ECO:0000313" key="5">
    <source>
        <dbReference type="EMBL" id="TQW00973.1"/>
    </source>
</evidence>
<dbReference type="Pfam" id="PF00106">
    <property type="entry name" value="adh_short"/>
    <property type="match status" value="1"/>
</dbReference>
<gene>
    <name evidence="5" type="ORF">IF1G_00904</name>
</gene>
<proteinExistence type="inferred from homology"/>
<dbReference type="SUPFAM" id="SSF51735">
    <property type="entry name" value="NAD(P)-binding Rossmann-fold domains"/>
    <property type="match status" value="1"/>
</dbReference>
<dbReference type="PANTHER" id="PTHR43976">
    <property type="entry name" value="SHORT CHAIN DEHYDROGENASE"/>
    <property type="match status" value="1"/>
</dbReference>
<dbReference type="PRINTS" id="PR00080">
    <property type="entry name" value="SDRFAMILY"/>
</dbReference>
<dbReference type="Proteomes" id="UP000315783">
    <property type="component" value="Unassembled WGS sequence"/>
</dbReference>
<dbReference type="CDD" id="cd05374">
    <property type="entry name" value="17beta-HSD-like_SDR_c"/>
    <property type="match status" value="1"/>
</dbReference>
<dbReference type="SMART" id="SM00822">
    <property type="entry name" value="PKS_KR"/>
    <property type="match status" value="1"/>
</dbReference>
<comment type="caution">
    <text evidence="5">The sequence shown here is derived from an EMBL/GenBank/DDBJ whole genome shotgun (WGS) entry which is preliminary data.</text>
</comment>
<name>A0A545VGX9_9HYPO</name>
<dbReference type="GO" id="GO:0016491">
    <property type="term" value="F:oxidoreductase activity"/>
    <property type="evidence" value="ECO:0007669"/>
    <property type="project" value="UniProtKB-KW"/>
</dbReference>
<dbReference type="OrthoDB" id="1933717at2759"/>
<dbReference type="Gene3D" id="3.40.50.720">
    <property type="entry name" value="NAD(P)-binding Rossmann-like Domain"/>
    <property type="match status" value="1"/>
</dbReference>
<evidence type="ECO:0000313" key="6">
    <source>
        <dbReference type="Proteomes" id="UP000315783"/>
    </source>
</evidence>
<dbReference type="InterPro" id="IPR051911">
    <property type="entry name" value="SDR_oxidoreductase"/>
</dbReference>
<dbReference type="PANTHER" id="PTHR43976:SF16">
    <property type="entry name" value="SHORT-CHAIN DEHYDROGENASE_REDUCTASE FAMILY PROTEIN"/>
    <property type="match status" value="1"/>
</dbReference>
<dbReference type="InterPro" id="IPR036291">
    <property type="entry name" value="NAD(P)-bd_dom_sf"/>
</dbReference>
<evidence type="ECO:0000256" key="2">
    <source>
        <dbReference type="ARBA" id="ARBA00023002"/>
    </source>
</evidence>